<dbReference type="AlphaFoldDB" id="A0A9P1DRM0"/>
<dbReference type="InterPro" id="IPR013083">
    <property type="entry name" value="Znf_RING/FYVE/PHD"/>
</dbReference>
<reference evidence="3" key="1">
    <citation type="submission" date="2022-10" db="EMBL/GenBank/DDBJ databases">
        <authorList>
            <person name="Chen Y."/>
            <person name="Dougan E. K."/>
            <person name="Chan C."/>
            <person name="Rhodes N."/>
            <person name="Thang M."/>
        </authorList>
    </citation>
    <scope>NUCLEOTIDE SEQUENCE</scope>
</reference>
<dbReference type="OrthoDB" id="6105938at2759"/>
<accession>A0A9P1DRM0</accession>
<name>A0A9P1DRM0_9DINO</name>
<feature type="region of interest" description="Disordered" evidence="2">
    <location>
        <begin position="878"/>
        <end position="897"/>
    </location>
</feature>
<feature type="non-terminal residue" evidence="3">
    <location>
        <position position="897"/>
    </location>
</feature>
<comment type="caution">
    <text evidence="3">The sequence shown here is derived from an EMBL/GenBank/DDBJ whole genome shotgun (WGS) entry which is preliminary data.</text>
</comment>
<evidence type="ECO:0000313" key="3">
    <source>
        <dbReference type="EMBL" id="CAI4014236.1"/>
    </source>
</evidence>
<evidence type="ECO:0008006" key="4">
    <source>
        <dbReference type="Google" id="ProtNLM"/>
    </source>
</evidence>
<evidence type="ECO:0000256" key="2">
    <source>
        <dbReference type="SAM" id="MobiDB-lite"/>
    </source>
</evidence>
<evidence type="ECO:0000256" key="1">
    <source>
        <dbReference type="SAM" id="Coils"/>
    </source>
</evidence>
<dbReference type="EMBL" id="CAMXCT010006235">
    <property type="protein sequence ID" value="CAI4014236.1"/>
    <property type="molecule type" value="Genomic_DNA"/>
</dbReference>
<proteinExistence type="predicted"/>
<gene>
    <name evidence="3" type="ORF">C1SCF055_LOCUS39150</name>
</gene>
<keyword evidence="1" id="KW-0175">Coiled coil</keyword>
<organism evidence="3">
    <name type="scientific">Cladocopium goreaui</name>
    <dbReference type="NCBI Taxonomy" id="2562237"/>
    <lineage>
        <taxon>Eukaryota</taxon>
        <taxon>Sar</taxon>
        <taxon>Alveolata</taxon>
        <taxon>Dinophyceae</taxon>
        <taxon>Suessiales</taxon>
        <taxon>Symbiodiniaceae</taxon>
        <taxon>Cladocopium</taxon>
    </lineage>
</organism>
<sequence length="897" mass="100734">ADTSALPLTYADVGESCQHETAGQDFIDAQGGKLDIRDTRLATVDLGNGVILRERFIIANISCPLLALGHIVRAGWEIQHFSDGVFLVKNGKFVNVSFKRNSLCVKGSIRMISEDDGLSPTSTAPGPKALRAIHLQPVLRRLLPGWNKVNPQVYALTTRRARFVDTTLCPGGEMMWYRTTLVFRDAQGWELLEFGEPISELEDLEGEIYDPESVVEVLTIAHAHNVASEQLGFALVDGEQAPHFDADVLVGEPGDGDTGEQEHAPQPVQEVPAELPDAEPLDEERVVPFADESTVTVDGVVLSCDNTLKALRAGCEVLGLSKRGSKKECMRRMLEFVKTRELMEAHAVEATLKKDSERVAIPQKKPVEPTESMKQAHNLVHVERLSGLQVLQEDNLPHDAKSLSTRFVRTWREKKDKEGNAIWLRRSRLVAREYTWLQPDREALFSPATSNIASRILPICFLALREHQDTMMLAIDVKDAFLTVKQEQPTRVRCTDASGKSVSYSLGRVLPGQRDGSLLWHRDLVKFVGESTLGMEEFEAYPSILRSKLGDCLLMIHVDDLLVVGSRKAITEQLIPHMQSRYEVSIEIMSNVGDELTFLKRTHQLLESGRMVVKIHGKHLDQLCKLLQLSKRLQNKKSPGVTMQATIVTSWITLLTLYMVFLWMCNGQQVHNEVLTSASDDDLTSVEMSCSEAETDPVFTEDGHSYCRGCIQEWFKVHETRVTEFYRVPGNIAPHSRKMPPNLLAPMTQLPLSSRTLQPNIALKQAVEAFCEARPNDEHRERERQNLQKAVEEAKMSEGALKSNYSKEVRLLKGQVENLQEQLGQAKNDLETAKEECTKAQVDKSSFHDPFFELELEELDRDLALCSAEELGIMNLPYTTAQPPERPRFGRPRSHSM</sequence>
<dbReference type="SUPFAM" id="SSF57850">
    <property type="entry name" value="RING/U-box"/>
    <property type="match status" value="1"/>
</dbReference>
<feature type="coiled-coil region" evidence="1">
    <location>
        <begin position="802"/>
        <end position="843"/>
    </location>
</feature>
<feature type="region of interest" description="Disordered" evidence="2">
    <location>
        <begin position="249"/>
        <end position="268"/>
    </location>
</feature>
<protein>
    <recommendedName>
        <fullName evidence="4">Retrovirus-related Pol polyprotein from transposon TNT 1-94</fullName>
    </recommendedName>
</protein>
<dbReference type="Gene3D" id="3.30.40.10">
    <property type="entry name" value="Zinc/RING finger domain, C3HC4 (zinc finger)"/>
    <property type="match status" value="1"/>
</dbReference>